<evidence type="ECO:0000313" key="7">
    <source>
        <dbReference type="EMBL" id="KAF9519411.1"/>
    </source>
</evidence>
<dbReference type="Gene3D" id="3.30.750.24">
    <property type="entry name" value="STAS domain"/>
    <property type="match status" value="1"/>
</dbReference>
<keyword evidence="4 5" id="KW-0472">Membrane</keyword>
<feature type="transmembrane region" description="Helical" evidence="5">
    <location>
        <begin position="337"/>
        <end position="362"/>
    </location>
</feature>
<dbReference type="Pfam" id="PF01740">
    <property type="entry name" value="STAS"/>
    <property type="match status" value="1"/>
</dbReference>
<dbReference type="InterPro" id="IPR011547">
    <property type="entry name" value="SLC26A/SulP_dom"/>
</dbReference>
<dbReference type="Proteomes" id="UP000886523">
    <property type="component" value="Unassembled WGS sequence"/>
</dbReference>
<evidence type="ECO:0000256" key="3">
    <source>
        <dbReference type="ARBA" id="ARBA00022989"/>
    </source>
</evidence>
<dbReference type="InterPro" id="IPR001902">
    <property type="entry name" value="SLC26A/SulP_fam"/>
</dbReference>
<feature type="transmembrane region" description="Helical" evidence="5">
    <location>
        <begin position="96"/>
        <end position="115"/>
    </location>
</feature>
<evidence type="ECO:0000256" key="1">
    <source>
        <dbReference type="ARBA" id="ARBA00004141"/>
    </source>
</evidence>
<proteinExistence type="predicted"/>
<dbReference type="Pfam" id="PF00916">
    <property type="entry name" value="Sulfate_transp"/>
    <property type="match status" value="2"/>
</dbReference>
<dbReference type="PROSITE" id="PS50801">
    <property type="entry name" value="STAS"/>
    <property type="match status" value="1"/>
</dbReference>
<keyword evidence="3 5" id="KW-1133">Transmembrane helix</keyword>
<evidence type="ECO:0000313" key="8">
    <source>
        <dbReference type="Proteomes" id="UP000886523"/>
    </source>
</evidence>
<dbReference type="GO" id="GO:0055085">
    <property type="term" value="P:transmembrane transport"/>
    <property type="evidence" value="ECO:0007669"/>
    <property type="project" value="InterPro"/>
</dbReference>
<comment type="caution">
    <text evidence="7">The sequence shown here is derived from an EMBL/GenBank/DDBJ whole genome shotgun (WGS) entry which is preliminary data.</text>
</comment>
<dbReference type="CDD" id="cd07042">
    <property type="entry name" value="STAS_SulP_like_sulfate_transporter"/>
    <property type="match status" value="1"/>
</dbReference>
<feature type="transmembrane region" description="Helical" evidence="5">
    <location>
        <begin position="121"/>
        <end position="141"/>
    </location>
</feature>
<comment type="subcellular location">
    <subcellularLocation>
        <location evidence="1">Membrane</location>
        <topology evidence="1">Multi-pass membrane protein</topology>
    </subcellularLocation>
</comment>
<evidence type="ECO:0000259" key="6">
    <source>
        <dbReference type="PROSITE" id="PS50801"/>
    </source>
</evidence>
<organism evidence="7 8">
    <name type="scientific">Hydnum rufescens UP504</name>
    <dbReference type="NCBI Taxonomy" id="1448309"/>
    <lineage>
        <taxon>Eukaryota</taxon>
        <taxon>Fungi</taxon>
        <taxon>Dikarya</taxon>
        <taxon>Basidiomycota</taxon>
        <taxon>Agaricomycotina</taxon>
        <taxon>Agaricomycetes</taxon>
        <taxon>Cantharellales</taxon>
        <taxon>Hydnaceae</taxon>
        <taxon>Hydnum</taxon>
    </lineage>
</organism>
<dbReference type="OrthoDB" id="427213at2759"/>
<gene>
    <name evidence="7" type="ORF">BS47DRAFT_1370775</name>
</gene>
<protein>
    <recommendedName>
        <fullName evidence="6">STAS domain-containing protein</fullName>
    </recommendedName>
</protein>
<evidence type="ECO:0000256" key="5">
    <source>
        <dbReference type="SAM" id="Phobius"/>
    </source>
</evidence>
<sequence>MDELEQGLPAPNTASDVKASECLISLHASIEPSTHGLQESLQGSPPPTPWRTFSQRAKYYVPGLQWIPHYTLGRFWGDFAAGVSVASVLIPQSMHLDASTGLFAAAIPGAVYALFGTSPHLNVGPEAALSLLIGMAISAIVRGDPHSPAGRHIATSVATVITFQAGCISFLLGFLRLGFIDVVLNRALLRGFITAVAVVIMVEQLIPMIGIEDLQHEQNPSPHTTLEKIFFLLRFAAIGPRWAWIKYIPEVFILVVVSTILSGLYGWREQGVSILGRMTVDTGNLFDFPLTKHTTKYFKQTTSTAILISIAGYLDSIVGAKQNSDRFGYSISPNRELVALATTQMASLVCSALVILAVVFVLPALTNLPKCVLGAVIGLVVNSILSETPHDFGYFWRMSAWTDLAMMCLTFIFTVAWSVEVGIIVSVTSSLLIIVRRSSMTHIKILDTNQWRPVDEDPLDREEVPGVLIVRLREDLDFANTGQLKERLRRLELYGARRVHPSETARRAEARAVVFHMADVEEIDASAAQIFSQLTTTYKSRNVQVHFAHLHEEQLAIFRTAGIVPDIVPATNIHELSV</sequence>
<dbReference type="GO" id="GO:0016020">
    <property type="term" value="C:membrane"/>
    <property type="evidence" value="ECO:0007669"/>
    <property type="project" value="UniProtKB-SubCell"/>
</dbReference>
<dbReference type="AlphaFoldDB" id="A0A9P6DYE5"/>
<dbReference type="EMBL" id="MU128918">
    <property type="protein sequence ID" value="KAF9519411.1"/>
    <property type="molecule type" value="Genomic_DNA"/>
</dbReference>
<dbReference type="SUPFAM" id="SSF52091">
    <property type="entry name" value="SpoIIaa-like"/>
    <property type="match status" value="1"/>
</dbReference>
<feature type="transmembrane region" description="Helical" evidence="5">
    <location>
        <begin position="251"/>
        <end position="267"/>
    </location>
</feature>
<reference evidence="7" key="1">
    <citation type="journal article" date="2020" name="Nat. Commun.">
        <title>Large-scale genome sequencing of mycorrhizal fungi provides insights into the early evolution of symbiotic traits.</title>
        <authorList>
            <person name="Miyauchi S."/>
            <person name="Kiss E."/>
            <person name="Kuo A."/>
            <person name="Drula E."/>
            <person name="Kohler A."/>
            <person name="Sanchez-Garcia M."/>
            <person name="Morin E."/>
            <person name="Andreopoulos B."/>
            <person name="Barry K.W."/>
            <person name="Bonito G."/>
            <person name="Buee M."/>
            <person name="Carver A."/>
            <person name="Chen C."/>
            <person name="Cichocki N."/>
            <person name="Clum A."/>
            <person name="Culley D."/>
            <person name="Crous P.W."/>
            <person name="Fauchery L."/>
            <person name="Girlanda M."/>
            <person name="Hayes R.D."/>
            <person name="Keri Z."/>
            <person name="LaButti K."/>
            <person name="Lipzen A."/>
            <person name="Lombard V."/>
            <person name="Magnuson J."/>
            <person name="Maillard F."/>
            <person name="Murat C."/>
            <person name="Nolan M."/>
            <person name="Ohm R.A."/>
            <person name="Pangilinan J."/>
            <person name="Pereira M.F."/>
            <person name="Perotto S."/>
            <person name="Peter M."/>
            <person name="Pfister S."/>
            <person name="Riley R."/>
            <person name="Sitrit Y."/>
            <person name="Stielow J.B."/>
            <person name="Szollosi G."/>
            <person name="Zifcakova L."/>
            <person name="Stursova M."/>
            <person name="Spatafora J.W."/>
            <person name="Tedersoo L."/>
            <person name="Vaario L.M."/>
            <person name="Yamada A."/>
            <person name="Yan M."/>
            <person name="Wang P."/>
            <person name="Xu J."/>
            <person name="Bruns T."/>
            <person name="Baldrian P."/>
            <person name="Vilgalys R."/>
            <person name="Dunand C."/>
            <person name="Henrissat B."/>
            <person name="Grigoriev I.V."/>
            <person name="Hibbett D."/>
            <person name="Nagy L.G."/>
            <person name="Martin F.M."/>
        </authorList>
    </citation>
    <scope>NUCLEOTIDE SEQUENCE</scope>
    <source>
        <strain evidence="7">UP504</strain>
    </source>
</reference>
<feature type="transmembrane region" description="Helical" evidence="5">
    <location>
        <begin position="153"/>
        <end position="175"/>
    </location>
</feature>
<dbReference type="InterPro" id="IPR002645">
    <property type="entry name" value="STAS_dom"/>
</dbReference>
<dbReference type="InterPro" id="IPR036513">
    <property type="entry name" value="STAS_dom_sf"/>
</dbReference>
<evidence type="ECO:0000256" key="4">
    <source>
        <dbReference type="ARBA" id="ARBA00023136"/>
    </source>
</evidence>
<accession>A0A9P6DYE5</accession>
<keyword evidence="2 5" id="KW-0812">Transmembrane</keyword>
<feature type="transmembrane region" description="Helical" evidence="5">
    <location>
        <begin position="404"/>
        <end position="435"/>
    </location>
</feature>
<feature type="transmembrane region" description="Helical" evidence="5">
    <location>
        <begin position="187"/>
        <end position="209"/>
    </location>
</feature>
<keyword evidence="8" id="KW-1185">Reference proteome</keyword>
<evidence type="ECO:0000256" key="2">
    <source>
        <dbReference type="ARBA" id="ARBA00022692"/>
    </source>
</evidence>
<dbReference type="PANTHER" id="PTHR11814">
    <property type="entry name" value="SULFATE TRANSPORTER"/>
    <property type="match status" value="1"/>
</dbReference>
<feature type="domain" description="STAS" evidence="6">
    <location>
        <begin position="457"/>
        <end position="578"/>
    </location>
</feature>
<name>A0A9P6DYE5_9AGAM</name>